<protein>
    <submittedName>
        <fullName evidence="2">Uncharacterized protein</fullName>
    </submittedName>
</protein>
<feature type="transmembrane region" description="Helical" evidence="1">
    <location>
        <begin position="37"/>
        <end position="55"/>
    </location>
</feature>
<keyword evidence="1" id="KW-1133">Transmembrane helix</keyword>
<reference evidence="2" key="1">
    <citation type="journal article" date="2020" name="Nature">
        <title>Giant virus diversity and host interactions through global metagenomics.</title>
        <authorList>
            <person name="Schulz F."/>
            <person name="Roux S."/>
            <person name="Paez-Espino D."/>
            <person name="Jungbluth S."/>
            <person name="Walsh D.A."/>
            <person name="Denef V.J."/>
            <person name="McMahon K.D."/>
            <person name="Konstantinidis K.T."/>
            <person name="Eloe-Fadrosh E.A."/>
            <person name="Kyrpides N.C."/>
            <person name="Woyke T."/>
        </authorList>
    </citation>
    <scope>NUCLEOTIDE SEQUENCE</scope>
    <source>
        <strain evidence="2">GVMAG-S-3300013093-109</strain>
    </source>
</reference>
<keyword evidence="1" id="KW-0472">Membrane</keyword>
<evidence type="ECO:0000256" key="1">
    <source>
        <dbReference type="SAM" id="Phobius"/>
    </source>
</evidence>
<feature type="transmembrane region" description="Helical" evidence="1">
    <location>
        <begin position="108"/>
        <end position="127"/>
    </location>
</feature>
<dbReference type="EMBL" id="MN740972">
    <property type="protein sequence ID" value="QHU20739.1"/>
    <property type="molecule type" value="Genomic_DNA"/>
</dbReference>
<name>A0A6C0KT06_9ZZZZ</name>
<proteinExistence type="predicted"/>
<organism evidence="2">
    <name type="scientific">viral metagenome</name>
    <dbReference type="NCBI Taxonomy" id="1070528"/>
    <lineage>
        <taxon>unclassified sequences</taxon>
        <taxon>metagenomes</taxon>
        <taxon>organismal metagenomes</taxon>
    </lineage>
</organism>
<evidence type="ECO:0000313" key="2">
    <source>
        <dbReference type="EMBL" id="QHU20739.1"/>
    </source>
</evidence>
<keyword evidence="1" id="KW-0812">Transmembrane</keyword>
<accession>A0A6C0KT06</accession>
<sequence length="216" mass="25423">MDLPWIIAYVPNAIIMVLLLSIFALPKYGLFTAMLQGAAIMFYSYVAHIIAHFLSRYEWINTMNPHINIHHRKLWDVPRWVDLLIESFYDLSTFATVLIAQSYFEFEWIHPWVVIAAGITYTLIHIFDYSIFHPCQYHQEHHQHTFCNYGPEIFDHLLHTRCDPSSPYRNTIKESAYTFLACIITYVLKQYTDYFPDEPNPPVPRSVSGSEETIRT</sequence>
<dbReference type="AlphaFoldDB" id="A0A6C0KT06"/>
<feature type="transmembrane region" description="Helical" evidence="1">
    <location>
        <begin position="6"/>
        <end position="25"/>
    </location>
</feature>